<dbReference type="CDD" id="cd00446">
    <property type="entry name" value="GrpE"/>
    <property type="match status" value="1"/>
</dbReference>
<evidence type="ECO:0000256" key="1">
    <source>
        <dbReference type="ARBA" id="ARBA00014521"/>
    </source>
</evidence>
<dbReference type="GO" id="GO:0051082">
    <property type="term" value="F:unfolded protein binding"/>
    <property type="evidence" value="ECO:0007669"/>
    <property type="project" value="TreeGrafter"/>
</dbReference>
<dbReference type="Gene3D" id="2.30.22.10">
    <property type="entry name" value="Head domain of nucleotide exchange factor GrpE"/>
    <property type="match status" value="1"/>
</dbReference>
<dbReference type="PANTHER" id="PTHR21237:SF23">
    <property type="entry name" value="GRPE PROTEIN HOMOLOG, MITOCHONDRIAL"/>
    <property type="match status" value="1"/>
</dbReference>
<evidence type="ECO:0000256" key="2">
    <source>
        <dbReference type="ARBA" id="ARBA00023186"/>
    </source>
</evidence>
<proteinExistence type="inferred from homology"/>
<dbReference type="EMBL" id="MU128914">
    <property type="protein sequence ID" value="KAF9519966.1"/>
    <property type="molecule type" value="Genomic_DNA"/>
</dbReference>
<dbReference type="Pfam" id="PF01025">
    <property type="entry name" value="GrpE"/>
    <property type="match status" value="1"/>
</dbReference>
<dbReference type="GO" id="GO:0006457">
    <property type="term" value="P:protein folding"/>
    <property type="evidence" value="ECO:0007669"/>
    <property type="project" value="InterPro"/>
</dbReference>
<dbReference type="PANTHER" id="PTHR21237">
    <property type="entry name" value="GRPE PROTEIN"/>
    <property type="match status" value="1"/>
</dbReference>
<protein>
    <recommendedName>
        <fullName evidence="1">GrpE protein homolog, mitochondrial</fullName>
    </recommendedName>
</protein>
<dbReference type="SUPFAM" id="SSF51064">
    <property type="entry name" value="Head domain of nucleotide exchange factor GrpE"/>
    <property type="match status" value="1"/>
</dbReference>
<dbReference type="GO" id="GO:0030150">
    <property type="term" value="P:protein import into mitochondrial matrix"/>
    <property type="evidence" value="ECO:0007669"/>
    <property type="project" value="TreeGrafter"/>
</dbReference>
<name>A0A9P6DYY2_9AGAM</name>
<reference evidence="5" key="1">
    <citation type="journal article" date="2020" name="Nat. Commun.">
        <title>Large-scale genome sequencing of mycorrhizal fungi provides insights into the early evolution of symbiotic traits.</title>
        <authorList>
            <person name="Miyauchi S."/>
            <person name="Kiss E."/>
            <person name="Kuo A."/>
            <person name="Drula E."/>
            <person name="Kohler A."/>
            <person name="Sanchez-Garcia M."/>
            <person name="Morin E."/>
            <person name="Andreopoulos B."/>
            <person name="Barry K.W."/>
            <person name="Bonito G."/>
            <person name="Buee M."/>
            <person name="Carver A."/>
            <person name="Chen C."/>
            <person name="Cichocki N."/>
            <person name="Clum A."/>
            <person name="Culley D."/>
            <person name="Crous P.W."/>
            <person name="Fauchery L."/>
            <person name="Girlanda M."/>
            <person name="Hayes R.D."/>
            <person name="Keri Z."/>
            <person name="LaButti K."/>
            <person name="Lipzen A."/>
            <person name="Lombard V."/>
            <person name="Magnuson J."/>
            <person name="Maillard F."/>
            <person name="Murat C."/>
            <person name="Nolan M."/>
            <person name="Ohm R.A."/>
            <person name="Pangilinan J."/>
            <person name="Pereira M.F."/>
            <person name="Perotto S."/>
            <person name="Peter M."/>
            <person name="Pfister S."/>
            <person name="Riley R."/>
            <person name="Sitrit Y."/>
            <person name="Stielow J.B."/>
            <person name="Szollosi G."/>
            <person name="Zifcakova L."/>
            <person name="Stursova M."/>
            <person name="Spatafora J.W."/>
            <person name="Tedersoo L."/>
            <person name="Vaario L.M."/>
            <person name="Yamada A."/>
            <person name="Yan M."/>
            <person name="Wang P."/>
            <person name="Xu J."/>
            <person name="Bruns T."/>
            <person name="Baldrian P."/>
            <person name="Vilgalys R."/>
            <person name="Dunand C."/>
            <person name="Henrissat B."/>
            <person name="Grigoriev I.V."/>
            <person name="Hibbett D."/>
            <person name="Nagy L.G."/>
            <person name="Martin F.M."/>
        </authorList>
    </citation>
    <scope>NUCLEOTIDE SEQUENCE</scope>
    <source>
        <strain evidence="5">UP504</strain>
    </source>
</reference>
<dbReference type="AlphaFoldDB" id="A0A9P6DYY2"/>
<comment type="caution">
    <text evidence="5">The sequence shown here is derived from an EMBL/GenBank/DDBJ whole genome shotgun (WGS) entry which is preliminary data.</text>
</comment>
<organism evidence="5 6">
    <name type="scientific">Hydnum rufescens UP504</name>
    <dbReference type="NCBI Taxonomy" id="1448309"/>
    <lineage>
        <taxon>Eukaryota</taxon>
        <taxon>Fungi</taxon>
        <taxon>Dikarya</taxon>
        <taxon>Basidiomycota</taxon>
        <taxon>Agaricomycotina</taxon>
        <taxon>Agaricomycetes</taxon>
        <taxon>Cantharellales</taxon>
        <taxon>Hydnaceae</taxon>
        <taxon>Hydnum</taxon>
    </lineage>
</organism>
<feature type="region of interest" description="Disordered" evidence="4">
    <location>
        <begin position="42"/>
        <end position="64"/>
    </location>
</feature>
<dbReference type="OrthoDB" id="201635at2759"/>
<feature type="region of interest" description="Disordered" evidence="4">
    <location>
        <begin position="87"/>
        <end position="112"/>
    </location>
</feature>
<dbReference type="PRINTS" id="PR00773">
    <property type="entry name" value="GRPEPROTEIN"/>
</dbReference>
<gene>
    <name evidence="5" type="ORF">BS47DRAFT_1378982</name>
</gene>
<keyword evidence="2" id="KW-0143">Chaperone</keyword>
<comment type="similarity">
    <text evidence="3">Belongs to the GrpE family.</text>
</comment>
<keyword evidence="6" id="KW-1185">Reference proteome</keyword>
<dbReference type="Proteomes" id="UP000886523">
    <property type="component" value="Unassembled WGS sequence"/>
</dbReference>
<dbReference type="InterPro" id="IPR000740">
    <property type="entry name" value="GrpE"/>
</dbReference>
<dbReference type="GO" id="GO:0051087">
    <property type="term" value="F:protein-folding chaperone binding"/>
    <property type="evidence" value="ECO:0007669"/>
    <property type="project" value="InterPro"/>
</dbReference>
<accession>A0A9P6DYY2</accession>
<evidence type="ECO:0000313" key="6">
    <source>
        <dbReference type="Proteomes" id="UP000886523"/>
    </source>
</evidence>
<feature type="compositionally biased region" description="Basic and acidic residues" evidence="4">
    <location>
        <begin position="163"/>
        <end position="174"/>
    </location>
</feature>
<dbReference type="GO" id="GO:0001405">
    <property type="term" value="C:PAM complex, Tim23 associated import motor"/>
    <property type="evidence" value="ECO:0007669"/>
    <property type="project" value="TreeGrafter"/>
</dbReference>
<evidence type="ECO:0000256" key="4">
    <source>
        <dbReference type="SAM" id="MobiDB-lite"/>
    </source>
</evidence>
<dbReference type="InterPro" id="IPR009012">
    <property type="entry name" value="GrpE_head"/>
</dbReference>
<dbReference type="GO" id="GO:0042803">
    <property type="term" value="F:protein homodimerization activity"/>
    <property type="evidence" value="ECO:0007669"/>
    <property type="project" value="InterPro"/>
</dbReference>
<evidence type="ECO:0000256" key="3">
    <source>
        <dbReference type="RuleBase" id="RU004478"/>
    </source>
</evidence>
<feature type="region of interest" description="Disordered" evidence="4">
    <location>
        <begin position="160"/>
        <end position="186"/>
    </location>
</feature>
<sequence length="218" mass="24369">MNAIRILRRSAWTARIPRSAPPLQYCAHDPRTLSFRLYSTEQKPVEATPESSAPVQDTESPSLSKEEALIVKKDTEILELQVQSTAIPNRRLPKSPADSGARKASKRKISPSQNSPVIYSRLWTSWTRSEIGSLRQLYQGVEITERQLLQTLAKHGVKPYDPLGEKFDPNRHDAMYSVPAPEGREPGQVIDVQKLGYTIKDRTLRAPQVGVAAEKTAS</sequence>
<feature type="compositionally biased region" description="Polar residues" evidence="4">
    <location>
        <begin position="49"/>
        <end position="63"/>
    </location>
</feature>
<evidence type="ECO:0000313" key="5">
    <source>
        <dbReference type="EMBL" id="KAF9519966.1"/>
    </source>
</evidence>
<dbReference type="GO" id="GO:0000774">
    <property type="term" value="F:adenyl-nucleotide exchange factor activity"/>
    <property type="evidence" value="ECO:0007669"/>
    <property type="project" value="InterPro"/>
</dbReference>